<reference evidence="2 3" key="1">
    <citation type="submission" date="2019-01" db="EMBL/GenBank/DDBJ databases">
        <title>A draft genome assembly of the solar-powered sea slug Elysia chlorotica.</title>
        <authorList>
            <person name="Cai H."/>
            <person name="Li Q."/>
            <person name="Fang X."/>
            <person name="Li J."/>
            <person name="Curtis N.E."/>
            <person name="Altenburger A."/>
            <person name="Shibata T."/>
            <person name="Feng M."/>
            <person name="Maeda T."/>
            <person name="Schwartz J.A."/>
            <person name="Shigenobu S."/>
            <person name="Lundholm N."/>
            <person name="Nishiyama T."/>
            <person name="Yang H."/>
            <person name="Hasebe M."/>
            <person name="Li S."/>
            <person name="Pierce S.K."/>
            <person name="Wang J."/>
        </authorList>
    </citation>
    <scope>NUCLEOTIDE SEQUENCE [LARGE SCALE GENOMIC DNA]</scope>
    <source>
        <strain evidence="2">EC2010</strain>
        <tissue evidence="2">Whole organism of an adult</tissue>
    </source>
</reference>
<dbReference type="EMBL" id="RQTK01000018">
    <property type="protein sequence ID" value="RUS91125.1"/>
    <property type="molecule type" value="Genomic_DNA"/>
</dbReference>
<name>A0A3S1BXB3_ELYCH</name>
<dbReference type="Proteomes" id="UP000271974">
    <property type="component" value="Unassembled WGS sequence"/>
</dbReference>
<evidence type="ECO:0000259" key="1">
    <source>
        <dbReference type="Pfam" id="PF13842"/>
    </source>
</evidence>
<protein>
    <recommendedName>
        <fullName evidence="1">PiggyBac transposable element-derived protein 4 C-terminal zinc-finger domain-containing protein</fullName>
    </recommendedName>
</protein>
<dbReference type="AlphaFoldDB" id="A0A3S1BXB3"/>
<evidence type="ECO:0000313" key="3">
    <source>
        <dbReference type="Proteomes" id="UP000271974"/>
    </source>
</evidence>
<keyword evidence="3" id="KW-1185">Reference proteome</keyword>
<accession>A0A3S1BXB3</accession>
<sequence length="593" mass="65760">MNILFHLARKAENPAAKKWALADFQDSLIAELCDAAATAQAVPRQIPQNIKGFSCLSPATQIMESEKKDRNCRVCSRPEKRKRTTNVCATCPGRPYLCKKPCFKVWHTKTNLCPAPNPPKHQRFELPFSCYPDHGVREERPQLPRLQPTGKEKAHDKRMRNMPWQAIPVQEALLQGVAHQDKPINKAVGALDMNERVDVLWAQISQMKTDEGGPAISSTGFHYEGSSVHSPQQAQSMKCATAVSSTGMFCCSRISTQCKSVEKEILCTLLGAEPSRNQLVRIIQSCYGEKRSVPALTRNPLALDFKRRIGCHMTKGRRLLDALDMPPPVSVTMSSIFRDKIRLATESIAKESMERAADELRKVEGDNVTVSCDEFLQRRGFGKIMGHSLYAHYPKQRLLEKKDEAEFQSLSKLKVSNKMLRQQVIDSHGKNLRLKDVSNIKSRARAKVDEMQSELKEQQRPVADCLLGMNVLQHVPNLGLGTDGAHIARRHLVRIKGPDNVVPAGTVQNIAVTCCNPGQVCDVLVEPASQPARAGLFLMPTFARVEKGQTIVPVVNTTREDVILRPRSILGTATSATSESAWISPGSDGGGVW</sequence>
<dbReference type="Pfam" id="PF13842">
    <property type="entry name" value="zf-Tnp_2"/>
    <property type="match status" value="1"/>
</dbReference>
<dbReference type="OrthoDB" id="118105at2759"/>
<comment type="caution">
    <text evidence="2">The sequence shown here is derived from an EMBL/GenBank/DDBJ whole genome shotgun (WGS) entry which is preliminary data.</text>
</comment>
<dbReference type="InterPro" id="IPR032718">
    <property type="entry name" value="PGBD4_Znf_C"/>
</dbReference>
<feature type="domain" description="PiggyBac transposable element-derived protein 4 C-terminal zinc-finger" evidence="1">
    <location>
        <begin position="65"/>
        <end position="107"/>
    </location>
</feature>
<evidence type="ECO:0000313" key="2">
    <source>
        <dbReference type="EMBL" id="RUS91125.1"/>
    </source>
</evidence>
<organism evidence="2 3">
    <name type="scientific">Elysia chlorotica</name>
    <name type="common">Eastern emerald elysia</name>
    <name type="synonym">Sea slug</name>
    <dbReference type="NCBI Taxonomy" id="188477"/>
    <lineage>
        <taxon>Eukaryota</taxon>
        <taxon>Metazoa</taxon>
        <taxon>Spiralia</taxon>
        <taxon>Lophotrochozoa</taxon>
        <taxon>Mollusca</taxon>
        <taxon>Gastropoda</taxon>
        <taxon>Heterobranchia</taxon>
        <taxon>Euthyneura</taxon>
        <taxon>Panpulmonata</taxon>
        <taxon>Sacoglossa</taxon>
        <taxon>Placobranchoidea</taxon>
        <taxon>Plakobranchidae</taxon>
        <taxon>Elysia</taxon>
    </lineage>
</organism>
<proteinExistence type="predicted"/>
<gene>
    <name evidence="2" type="ORF">EGW08_001150</name>
</gene>